<evidence type="ECO:0000313" key="3">
    <source>
        <dbReference type="Proteomes" id="UP001165565"/>
    </source>
</evidence>
<sequence>MDLRWGLALLFNAVLLGVTGFALVRGGLPERVGAMVNLVASLATTVLRLIDPQFYAPAQTVVLGIDLAVAAAFYWLALKTIRFWPIWASGFALANIVASVTAPLLPRTPLLAYHSGLGIYAYLALGALFLGTWHMPRDASPALRNGFRNQQPPIDP</sequence>
<feature type="transmembrane region" description="Helical" evidence="1">
    <location>
        <begin position="84"/>
        <end position="105"/>
    </location>
</feature>
<organism evidence="2 3">
    <name type="scientific">Sphingomonas lycopersici</name>
    <dbReference type="NCBI Taxonomy" id="2951807"/>
    <lineage>
        <taxon>Bacteria</taxon>
        <taxon>Pseudomonadati</taxon>
        <taxon>Pseudomonadota</taxon>
        <taxon>Alphaproteobacteria</taxon>
        <taxon>Sphingomonadales</taxon>
        <taxon>Sphingomonadaceae</taxon>
        <taxon>Sphingomonas</taxon>
    </lineage>
</organism>
<keyword evidence="1" id="KW-0812">Transmembrane</keyword>
<comment type="caution">
    <text evidence="2">The sequence shown here is derived from an EMBL/GenBank/DDBJ whole genome shotgun (WGS) entry which is preliminary data.</text>
</comment>
<dbReference type="Proteomes" id="UP001165565">
    <property type="component" value="Unassembled WGS sequence"/>
</dbReference>
<protein>
    <submittedName>
        <fullName evidence="2">Uncharacterized protein</fullName>
    </submittedName>
</protein>
<reference evidence="2" key="1">
    <citation type="submission" date="2022-06" db="EMBL/GenBank/DDBJ databases">
        <title>Sphingomonas sp. nov. isolated from rhizosphere soil of tomato.</title>
        <authorList>
            <person name="Dong H."/>
            <person name="Gao R."/>
        </authorList>
    </citation>
    <scope>NUCLEOTIDE SEQUENCE</scope>
    <source>
        <strain evidence="2">MMSM24</strain>
    </source>
</reference>
<keyword evidence="3" id="KW-1185">Reference proteome</keyword>
<feature type="transmembrane region" description="Helical" evidence="1">
    <location>
        <begin position="111"/>
        <end position="130"/>
    </location>
</feature>
<feature type="transmembrane region" description="Helical" evidence="1">
    <location>
        <begin position="56"/>
        <end position="77"/>
    </location>
</feature>
<accession>A0AA42CRN5</accession>
<evidence type="ECO:0000313" key="2">
    <source>
        <dbReference type="EMBL" id="MCW6536297.1"/>
    </source>
</evidence>
<keyword evidence="1" id="KW-1133">Transmembrane helix</keyword>
<dbReference type="AlphaFoldDB" id="A0AA42CRN5"/>
<keyword evidence="1" id="KW-0472">Membrane</keyword>
<dbReference type="EMBL" id="JANFAV010000012">
    <property type="protein sequence ID" value="MCW6536297.1"/>
    <property type="molecule type" value="Genomic_DNA"/>
</dbReference>
<dbReference type="RefSeq" id="WP_265269695.1">
    <property type="nucleotide sequence ID" value="NZ_JANFAV010000012.1"/>
</dbReference>
<feature type="transmembrane region" description="Helical" evidence="1">
    <location>
        <begin position="6"/>
        <end position="24"/>
    </location>
</feature>
<gene>
    <name evidence="2" type="ORF">NEE01_16075</name>
</gene>
<name>A0AA42CRN5_9SPHN</name>
<evidence type="ECO:0000256" key="1">
    <source>
        <dbReference type="SAM" id="Phobius"/>
    </source>
</evidence>
<proteinExistence type="predicted"/>